<dbReference type="Gene3D" id="3.30.1370.160">
    <property type="match status" value="1"/>
</dbReference>
<organism evidence="3 4">
    <name type="scientific">Clostridium acetireducens DSM 10703</name>
    <dbReference type="NCBI Taxonomy" id="1121290"/>
    <lineage>
        <taxon>Bacteria</taxon>
        <taxon>Bacillati</taxon>
        <taxon>Bacillota</taxon>
        <taxon>Clostridia</taxon>
        <taxon>Eubacteriales</taxon>
        <taxon>Clostridiaceae</taxon>
        <taxon>Clostridium</taxon>
    </lineage>
</organism>
<dbReference type="Gene3D" id="3.10.290.10">
    <property type="entry name" value="RNA-binding S4 domain"/>
    <property type="match status" value="1"/>
</dbReference>
<dbReference type="InterPro" id="IPR002942">
    <property type="entry name" value="S4_RNA-bd"/>
</dbReference>
<dbReference type="EMBL" id="LZFO01000002">
    <property type="protein sequence ID" value="OFI07559.1"/>
    <property type="molecule type" value="Genomic_DNA"/>
</dbReference>
<dbReference type="AlphaFoldDB" id="A0A1E8F2I6"/>
<evidence type="ECO:0000313" key="3">
    <source>
        <dbReference type="EMBL" id="OFI07559.1"/>
    </source>
</evidence>
<dbReference type="InterPro" id="IPR012677">
    <property type="entry name" value="Nucleotide-bd_a/b_plait_sf"/>
</dbReference>
<evidence type="ECO:0000256" key="1">
    <source>
        <dbReference type="PROSITE-ProRule" id="PRU00182"/>
    </source>
</evidence>
<dbReference type="SUPFAM" id="SSF55174">
    <property type="entry name" value="Alpha-L RNA-binding motif"/>
    <property type="match status" value="1"/>
</dbReference>
<dbReference type="InterPro" id="IPR036986">
    <property type="entry name" value="S4_RNA-bd_sf"/>
</dbReference>
<dbReference type="PROSITE" id="PS50889">
    <property type="entry name" value="S4"/>
    <property type="match status" value="1"/>
</dbReference>
<dbReference type="RefSeq" id="WP_070109139.1">
    <property type="nucleotide sequence ID" value="NZ_LZFO01000002.1"/>
</dbReference>
<dbReference type="STRING" id="1121290.CLAOCE_01630"/>
<dbReference type="PATRIC" id="fig|1121290.3.peg.166"/>
<dbReference type="InterPro" id="IPR040591">
    <property type="entry name" value="RqcP2_RBD"/>
</dbReference>
<proteinExistence type="predicted"/>
<accession>A0A1E8F2I6</accession>
<protein>
    <recommendedName>
        <fullName evidence="2">RNA-binding S4 domain-containing protein</fullName>
    </recommendedName>
</protein>
<evidence type="ECO:0000313" key="4">
    <source>
        <dbReference type="Proteomes" id="UP000175744"/>
    </source>
</evidence>
<sequence>MNKSEFLCKFDYEDKILLSSIYDKIVLSEKTGNTIYTSEFYPPNVWNILCKITSQHFYNVKIESCGVFKEAERRIICINPKDYTNYPIKLINIINKSNFSTLNHKDYLGALTSTGIKREKFGDLIVIGNCCYAAICEEIVDFIKSNLTRIGKSPCGIKEINIDNEKEIPTYNFENIVINAASNRLDCVVSSLTNLSRAKSNQLIKTGNVLVNYMKSLDKSEMVKENSVITIRGFGKFKIVEEIGWTKREKIKICVKKFI</sequence>
<dbReference type="CDD" id="cd00165">
    <property type="entry name" value="S4"/>
    <property type="match status" value="1"/>
</dbReference>
<name>A0A1E8F2I6_9CLOT</name>
<reference evidence="3 4" key="1">
    <citation type="submission" date="2016-06" db="EMBL/GenBank/DDBJ databases">
        <title>Genome sequence of Clostridium acetireducens DSM 10703.</title>
        <authorList>
            <person name="Poehlein A."/>
            <person name="Fluechter S."/>
            <person name="Duerre P."/>
            <person name="Daniel R."/>
        </authorList>
    </citation>
    <scope>NUCLEOTIDE SEQUENCE [LARGE SCALE GENOMIC DNA]</scope>
    <source>
        <strain evidence="3 4">DSM 10703</strain>
    </source>
</reference>
<dbReference type="OrthoDB" id="9812787at2"/>
<dbReference type="Gene3D" id="3.30.70.330">
    <property type="match status" value="1"/>
</dbReference>
<evidence type="ECO:0000259" key="2">
    <source>
        <dbReference type="SMART" id="SM00363"/>
    </source>
</evidence>
<dbReference type="Pfam" id="PF17774">
    <property type="entry name" value="YlmH_RBD"/>
    <property type="match status" value="1"/>
</dbReference>
<feature type="domain" description="RNA-binding S4" evidence="2">
    <location>
        <begin position="183"/>
        <end position="240"/>
    </location>
</feature>
<keyword evidence="1" id="KW-0694">RNA-binding</keyword>
<dbReference type="Proteomes" id="UP000175744">
    <property type="component" value="Unassembled WGS sequence"/>
</dbReference>
<keyword evidence="4" id="KW-1185">Reference proteome</keyword>
<gene>
    <name evidence="3" type="ORF">CLOACE_01630</name>
</gene>
<dbReference type="SMART" id="SM00363">
    <property type="entry name" value="S4"/>
    <property type="match status" value="1"/>
</dbReference>
<comment type="caution">
    <text evidence="3">The sequence shown here is derived from an EMBL/GenBank/DDBJ whole genome shotgun (WGS) entry which is preliminary data.</text>
</comment>
<dbReference type="GO" id="GO:0003723">
    <property type="term" value="F:RNA binding"/>
    <property type="evidence" value="ECO:0007669"/>
    <property type="project" value="UniProtKB-KW"/>
</dbReference>